<sequence>MIRFVLRWLRRVIFGLVLLVLLLLAPVGYNELACSGEPVADSYQPIVSDPDWHRAEARSFLTYPEWHIVHAYDDYARVIRDGDPHQFGYVQAVRGFWGSLCALTEVSARHGGFDWVTKQTIYTIGVSFTLELGLKAAYEETLGRIATLIRGQKRAPLDDLSAKQAADYAAFLQQVPWYRWDFAGDVAALKSANTGSWRDTERRVALGLEFRAKAGYAKVIAAAVASAGFDALRLRMVVTGMDAAALEALGEVAVIEQTAAHIVIETPRYRELTHLLTEMADQGAEFIEIAGNDDIMLTAIAPRGAEHGALFAFDRQGYGDTRHLISMKVSALNDWLRAARDPSGGLTLEHIHDY</sequence>
<dbReference type="STRING" id="1675527.AIOL_003588"/>
<keyword evidence="2" id="KW-1185">Reference proteome</keyword>
<dbReference type="EMBL" id="LFTY01000002">
    <property type="protein sequence ID" value="KMW58610.1"/>
    <property type="molecule type" value="Genomic_DNA"/>
</dbReference>
<proteinExistence type="predicted"/>
<organism evidence="1 2">
    <name type="scientific">Candidatus Rhodobacter oscarellae</name>
    <dbReference type="NCBI Taxonomy" id="1675527"/>
    <lineage>
        <taxon>Bacteria</taxon>
        <taxon>Pseudomonadati</taxon>
        <taxon>Pseudomonadota</taxon>
        <taxon>Alphaproteobacteria</taxon>
        <taxon>Rhodobacterales</taxon>
        <taxon>Rhodobacter group</taxon>
        <taxon>Rhodobacter</taxon>
    </lineage>
</organism>
<name>A0A0J9E786_9RHOB</name>
<dbReference type="AlphaFoldDB" id="A0A0J9E786"/>
<comment type="caution">
    <text evidence="1">The sequence shown here is derived from an EMBL/GenBank/DDBJ whole genome shotgun (WGS) entry which is preliminary data.</text>
</comment>
<dbReference type="PATRIC" id="fig|1675527.3.peg.3757"/>
<evidence type="ECO:0000313" key="2">
    <source>
        <dbReference type="Proteomes" id="UP000037178"/>
    </source>
</evidence>
<protein>
    <submittedName>
        <fullName evidence="1">Uncharacterized protein</fullName>
    </submittedName>
</protein>
<evidence type="ECO:0000313" key="1">
    <source>
        <dbReference type="EMBL" id="KMW58610.1"/>
    </source>
</evidence>
<accession>A0A0J9E786</accession>
<dbReference type="RefSeq" id="WP_049644200.1">
    <property type="nucleotide sequence ID" value="NZ_LFTY01000002.1"/>
</dbReference>
<dbReference type="Proteomes" id="UP000037178">
    <property type="component" value="Unassembled WGS sequence"/>
</dbReference>
<gene>
    <name evidence="1" type="ORF">AIOL_003588</name>
</gene>
<dbReference type="OrthoDB" id="7550695at2"/>
<reference evidence="1 2" key="1">
    <citation type="submission" date="2015-06" db="EMBL/GenBank/DDBJ databases">
        <title>Draft genome sequence of an Alphaproteobacteria species associated to the Mediterranean sponge Oscarella lobularis.</title>
        <authorList>
            <person name="Jourda C."/>
            <person name="Santini S."/>
            <person name="Claverie J.-M."/>
        </authorList>
    </citation>
    <scope>NUCLEOTIDE SEQUENCE [LARGE SCALE GENOMIC DNA]</scope>
    <source>
        <strain evidence="1">IGS</strain>
    </source>
</reference>